<reference evidence="1" key="1">
    <citation type="submission" date="2019-08" db="EMBL/GenBank/DDBJ databases">
        <authorList>
            <person name="Kucharzyk K."/>
            <person name="Murdoch R.W."/>
            <person name="Higgins S."/>
            <person name="Loffler F."/>
        </authorList>
    </citation>
    <scope>NUCLEOTIDE SEQUENCE</scope>
</reference>
<evidence type="ECO:0008006" key="2">
    <source>
        <dbReference type="Google" id="ProtNLM"/>
    </source>
</evidence>
<gene>
    <name evidence="1" type="ORF">SDC9_102546</name>
</gene>
<organism evidence="1">
    <name type="scientific">bioreactor metagenome</name>
    <dbReference type="NCBI Taxonomy" id="1076179"/>
    <lineage>
        <taxon>unclassified sequences</taxon>
        <taxon>metagenomes</taxon>
        <taxon>ecological metagenomes</taxon>
    </lineage>
</organism>
<evidence type="ECO:0000313" key="1">
    <source>
        <dbReference type="EMBL" id="MPM55749.1"/>
    </source>
</evidence>
<accession>A0A645ARQ8</accession>
<dbReference type="EMBL" id="VSSQ01015418">
    <property type="protein sequence ID" value="MPM55749.1"/>
    <property type="molecule type" value="Genomic_DNA"/>
</dbReference>
<comment type="caution">
    <text evidence="1">The sequence shown here is derived from an EMBL/GenBank/DDBJ whole genome shotgun (WGS) entry which is preliminary data.</text>
</comment>
<protein>
    <recommendedName>
        <fullName evidence="2">Exo-alpha-sialidase</fullName>
    </recommendedName>
</protein>
<dbReference type="AlphaFoldDB" id="A0A645ARQ8"/>
<sequence>MKFPNGDIANYIDVQKIVPTPGYRKNHRTGIYYSRSQDGGKTFDPMRKMQSVNGIEYGYAFEDIIVGPQVYLLGRDYTTPFSLNLYKFDPETLQLHTYVVLDQRPGDAYYAEIFFTERNGETVFNTITYVKSVSNSPDIVRLEFLWEGNQWNCKVN</sequence>
<name>A0A645ARQ8_9ZZZZ</name>
<proteinExistence type="predicted"/>